<evidence type="ECO:0000256" key="1">
    <source>
        <dbReference type="SAM" id="MobiDB-lite"/>
    </source>
</evidence>
<dbReference type="InterPro" id="IPR053169">
    <property type="entry name" value="MUG_Protein"/>
</dbReference>
<dbReference type="Pfam" id="PF16640">
    <property type="entry name" value="Big_3_5"/>
    <property type="match status" value="1"/>
</dbReference>
<name>A0A542SN34_9MICO</name>
<dbReference type="InterPro" id="IPR032109">
    <property type="entry name" value="Big_3_5"/>
</dbReference>
<feature type="compositionally biased region" description="Basic residues" evidence="1">
    <location>
        <begin position="932"/>
        <end position="949"/>
    </location>
</feature>
<dbReference type="Pfam" id="PF03663">
    <property type="entry name" value="Glyco_hydro_76"/>
    <property type="match status" value="1"/>
</dbReference>
<dbReference type="InterPro" id="IPR058094">
    <property type="entry name" value="Ig-like_OmpL47-like"/>
</dbReference>
<reference evidence="3 4" key="1">
    <citation type="submission" date="2019-06" db="EMBL/GenBank/DDBJ databases">
        <title>Sequencing the genomes of 1000 actinobacteria strains.</title>
        <authorList>
            <person name="Klenk H.-P."/>
        </authorList>
    </citation>
    <scope>NUCLEOTIDE SEQUENCE [LARGE SCALE GENOMIC DNA]</scope>
    <source>
        <strain evidence="3 4">DSM 10596</strain>
    </source>
</reference>
<dbReference type="InterPro" id="IPR013783">
    <property type="entry name" value="Ig-like_fold"/>
</dbReference>
<feature type="compositionally biased region" description="Basic and acidic residues" evidence="1">
    <location>
        <begin position="12"/>
        <end position="21"/>
    </location>
</feature>
<sequence length="949" mass="99888">MSSPSRYPGEAVPHHHFDRAASGRQRPPRRSQPPRWTRRGAARVIGGLLSASLLAQPAAAIAAPAAPAASQAAASVERIAATFSEQGRTVSLIIDDEARTGRVRVTGAQGGDAAWMDYSTTGFTTHTGRVNYTNQIANGTLTSAPRSDHAGTTAGLLRACANINNQAFCTGGSRSATTDLVAAVNGIDYFYDSSTGLFDADPTGKQPAGAWVKWWQSAVAVSALVQSAKLLPEADRAPVLARIDQVYQANRGKDTHGFGDNFRNDFIDDTGWWAIAWFDAYQLTGNQDYLATSKVAADFMSQWWNTDSACGGLYWQLEKKDGVWVGKSHLSAISNSLYLRINAELFRATGEQKYLDRATQEWQWFTGSGLIGADGLVKDGVNRDSCEAGGTAYTYNQGSFISGAVEYYRATGDQVALDKARQVANATTTSTALNLDGYLFDDCEKRTQEEIDASPNEYFGYRCKNDGPTFKGPAIRGLGELNQILADQPFSAYIARQWDSARSSSVSPRLSTTEEGAAVFGLRWFDGTKAPTNDTDTSNAALAHIGNQAAALMLANAADAPAALLPTLAVSASQAASASGWYPLGASFSATSSLPGTVSMLQDGAWVPLSSPKTYSEGGEYQLTLRAPDSSRVVNAQIKIDGTAPVATAQADAARHTFTISASDGQSGVAAIEYSIAQGPWKTYSTPVHVPEANTSIAYRAIDQVGNVSATKSVTTADVLETSITVSATTVEAGTSAKLGITVAAIGSSVVPTGTVEVSAGATRLGAAELSNGKATISLPRTLAQGTHRLTVYYGGSSTVAATSVTVDVVIKPASDPGTGSAGVITIIVNGGAASQVGQTTARANVALTVRAPKSVRASKRAKVRISAKAKGTKVTGKVTVRVKRIAIAKGQTKTGRSSFVFRVKLRKQAATLKLPRLKPGTYQVTASVKKSSSHKKATSKTIKVRVKR</sequence>
<proteinExistence type="predicted"/>
<gene>
    <name evidence="3" type="ORF">FB389_0693</name>
</gene>
<evidence type="ECO:0000313" key="4">
    <source>
        <dbReference type="Proteomes" id="UP000316181"/>
    </source>
</evidence>
<dbReference type="NCBIfam" id="NF047446">
    <property type="entry name" value="barrel_OmpL47"/>
    <property type="match status" value="1"/>
</dbReference>
<dbReference type="SUPFAM" id="SSF48208">
    <property type="entry name" value="Six-hairpin glycosidases"/>
    <property type="match status" value="1"/>
</dbReference>
<feature type="region of interest" description="Disordered" evidence="1">
    <location>
        <begin position="929"/>
        <end position="949"/>
    </location>
</feature>
<dbReference type="EMBL" id="VFNV01000001">
    <property type="protein sequence ID" value="TQK76039.1"/>
    <property type="molecule type" value="Genomic_DNA"/>
</dbReference>
<dbReference type="RefSeq" id="WP_170207851.1">
    <property type="nucleotide sequence ID" value="NZ_BAAATB010000008.1"/>
</dbReference>
<dbReference type="InterPro" id="IPR005198">
    <property type="entry name" value="Glyco_hydro_76"/>
</dbReference>
<dbReference type="GO" id="GO:0005975">
    <property type="term" value="P:carbohydrate metabolic process"/>
    <property type="evidence" value="ECO:0007669"/>
    <property type="project" value="InterPro"/>
</dbReference>
<dbReference type="AlphaFoldDB" id="A0A542SN34"/>
<feature type="region of interest" description="Disordered" evidence="1">
    <location>
        <begin position="1"/>
        <end position="38"/>
    </location>
</feature>
<evidence type="ECO:0000259" key="2">
    <source>
        <dbReference type="Pfam" id="PF16640"/>
    </source>
</evidence>
<accession>A0A542SN34</accession>
<protein>
    <submittedName>
        <fullName evidence="3">Putative alpha-1,6-mannanase (GH76 family)</fullName>
    </submittedName>
</protein>
<dbReference type="Gene3D" id="1.50.10.20">
    <property type="match status" value="1"/>
</dbReference>
<evidence type="ECO:0000313" key="3">
    <source>
        <dbReference type="EMBL" id="TQK76039.1"/>
    </source>
</evidence>
<dbReference type="Gene3D" id="2.60.40.10">
    <property type="entry name" value="Immunoglobulins"/>
    <property type="match status" value="1"/>
</dbReference>
<comment type="caution">
    <text evidence="3">The sequence shown here is derived from an EMBL/GenBank/DDBJ whole genome shotgun (WGS) entry which is preliminary data.</text>
</comment>
<organism evidence="3 4">
    <name type="scientific">Rarobacter incanus</name>
    <dbReference type="NCBI Taxonomy" id="153494"/>
    <lineage>
        <taxon>Bacteria</taxon>
        <taxon>Bacillati</taxon>
        <taxon>Actinomycetota</taxon>
        <taxon>Actinomycetes</taxon>
        <taxon>Micrococcales</taxon>
        <taxon>Rarobacteraceae</taxon>
        <taxon>Rarobacter</taxon>
    </lineage>
</organism>
<feature type="domain" description="Bacterial Ig-like" evidence="2">
    <location>
        <begin position="725"/>
        <end position="809"/>
    </location>
</feature>
<dbReference type="InterPro" id="IPR008928">
    <property type="entry name" value="6-hairpin_glycosidase_sf"/>
</dbReference>
<dbReference type="PANTHER" id="PTHR47791:SF3">
    <property type="entry name" value="MEIOTICALLY UP-REGULATED GENE 191 PROTEIN"/>
    <property type="match status" value="1"/>
</dbReference>
<dbReference type="PANTHER" id="PTHR47791">
    <property type="entry name" value="MEIOTICALLY UP-REGULATED GENE 191 PROTEIN"/>
    <property type="match status" value="1"/>
</dbReference>
<keyword evidence="4" id="KW-1185">Reference proteome</keyword>
<dbReference type="Proteomes" id="UP000316181">
    <property type="component" value="Unassembled WGS sequence"/>
</dbReference>